<dbReference type="AlphaFoldDB" id="A0A371J198"/>
<gene>
    <name evidence="1" type="ORF">CHL78_013365</name>
</gene>
<reference evidence="1 2" key="1">
    <citation type="journal article" date="2017" name="Genome Announc.">
        <title>Draft Genome Sequence of Romboutsia weinsteinii sp. nov. Strain CCRI-19649(T) Isolated from Surface Water.</title>
        <authorList>
            <person name="Maheux A.F."/>
            <person name="Boudreau D.K."/>
            <person name="Berube E."/>
            <person name="Boissinot M."/>
            <person name="Cantin P."/>
            <person name="Raymond F."/>
            <person name="Corbeil J."/>
            <person name="Omar R.F."/>
            <person name="Bergeron M.G."/>
        </authorList>
    </citation>
    <scope>NUCLEOTIDE SEQUENCE [LARGE SCALE GENOMIC DNA]</scope>
    <source>
        <strain evidence="1 2">CCRI-19649</strain>
    </source>
</reference>
<organism evidence="1 2">
    <name type="scientific">Romboutsia weinsteinii</name>
    <dbReference type="NCBI Taxonomy" id="2020949"/>
    <lineage>
        <taxon>Bacteria</taxon>
        <taxon>Bacillati</taxon>
        <taxon>Bacillota</taxon>
        <taxon>Clostridia</taxon>
        <taxon>Peptostreptococcales</taxon>
        <taxon>Peptostreptococcaceae</taxon>
        <taxon>Romboutsia</taxon>
    </lineage>
</organism>
<dbReference type="Proteomes" id="UP000215694">
    <property type="component" value="Unassembled WGS sequence"/>
</dbReference>
<keyword evidence="2" id="KW-1185">Reference proteome</keyword>
<protein>
    <submittedName>
        <fullName evidence="1">Uncharacterized protein</fullName>
    </submittedName>
</protein>
<name>A0A371J198_9FIRM</name>
<evidence type="ECO:0000313" key="1">
    <source>
        <dbReference type="EMBL" id="RDY26474.1"/>
    </source>
</evidence>
<comment type="caution">
    <text evidence="1">The sequence shown here is derived from an EMBL/GenBank/DDBJ whole genome shotgun (WGS) entry which is preliminary data.</text>
</comment>
<accession>A0A371J198</accession>
<proteinExistence type="predicted"/>
<evidence type="ECO:0000313" key="2">
    <source>
        <dbReference type="Proteomes" id="UP000215694"/>
    </source>
</evidence>
<dbReference type="EMBL" id="NOJY02000026">
    <property type="protein sequence ID" value="RDY26474.1"/>
    <property type="molecule type" value="Genomic_DNA"/>
</dbReference>
<dbReference type="RefSeq" id="WP_094367366.1">
    <property type="nucleotide sequence ID" value="NZ_NOJY02000026.1"/>
</dbReference>
<sequence length="62" mass="7253">MVTVLRTNGINTLIKREDSMVVGSNTYKTARYQMKIEGTDYTRDLHGAREEDIIKIFENRFI</sequence>